<protein>
    <submittedName>
        <fullName evidence="2">Oidioi.mRNA.OKI2018_I69.chr2.g6951.t2.cds</fullName>
    </submittedName>
</protein>
<feature type="region of interest" description="Disordered" evidence="1">
    <location>
        <begin position="316"/>
        <end position="399"/>
    </location>
</feature>
<dbReference type="Gene3D" id="2.60.40.3210">
    <property type="entry name" value="Zona pellucida, ZP-N domain"/>
    <property type="match status" value="1"/>
</dbReference>
<feature type="compositionally biased region" description="Polar residues" evidence="1">
    <location>
        <begin position="322"/>
        <end position="337"/>
    </location>
</feature>
<sequence>MAAACPNNAWTIAADGCLPADIAITCGSSQVTVSVLVDHLYENLPEDYHDNARIEFGDCTGSNRPDANNTISETFDLNACGGRFTQDEDIFVAFYVKGVDSAASTEVQGTDIVLTPVLSFEVECEYSSTTTLESVNFDVDTPDVDYGNVTGTVGNFNDKFLMDWFSDSALENKEEVSLGDEVYIRTTSSLEASHNYRLTSCTASQGDKTIEILSQCDEGIKAGAMAILGIGEVSPATAENSGIYSFGFKVSDEILLKEKEPKNLAITEQRVPERKFSLKRVNSLAKARQSICDQFQAIRTAQTIGRIQRNVAQNRPVHFKPQRSSTVPSPNLASSKQASEDVPIHARLRVKTRGNASCRSHASPRPMTPLKRQNAIFDEPRMSESPSPGSRAVRSLTLQ</sequence>
<evidence type="ECO:0000313" key="3">
    <source>
        <dbReference type="Proteomes" id="UP001158576"/>
    </source>
</evidence>
<gene>
    <name evidence="2" type="ORF">OKIOD_LOCUS15716</name>
</gene>
<accession>A0ABN7T519</accession>
<name>A0ABN7T519_OIKDI</name>
<keyword evidence="3" id="KW-1185">Reference proteome</keyword>
<reference evidence="2 3" key="1">
    <citation type="submission" date="2021-04" db="EMBL/GenBank/DDBJ databases">
        <authorList>
            <person name="Bliznina A."/>
        </authorList>
    </citation>
    <scope>NUCLEOTIDE SEQUENCE [LARGE SCALE GENOMIC DNA]</scope>
</reference>
<dbReference type="Proteomes" id="UP001158576">
    <property type="component" value="Chromosome 2"/>
</dbReference>
<organism evidence="2 3">
    <name type="scientific">Oikopleura dioica</name>
    <name type="common">Tunicate</name>
    <dbReference type="NCBI Taxonomy" id="34765"/>
    <lineage>
        <taxon>Eukaryota</taxon>
        <taxon>Metazoa</taxon>
        <taxon>Chordata</taxon>
        <taxon>Tunicata</taxon>
        <taxon>Appendicularia</taxon>
        <taxon>Copelata</taxon>
        <taxon>Oikopleuridae</taxon>
        <taxon>Oikopleura</taxon>
    </lineage>
</organism>
<proteinExistence type="predicted"/>
<dbReference type="EMBL" id="OU015567">
    <property type="protein sequence ID" value="CAG5112773.1"/>
    <property type="molecule type" value="Genomic_DNA"/>
</dbReference>
<evidence type="ECO:0000256" key="1">
    <source>
        <dbReference type="SAM" id="MobiDB-lite"/>
    </source>
</evidence>
<evidence type="ECO:0000313" key="2">
    <source>
        <dbReference type="EMBL" id="CAG5112773.1"/>
    </source>
</evidence>